<reference evidence="2" key="1">
    <citation type="submission" date="2020-11" db="EMBL/GenBank/DDBJ databases">
        <authorList>
            <consortium name="DOE Joint Genome Institute"/>
            <person name="Ahrendt S."/>
            <person name="Riley R."/>
            <person name="Andreopoulos W."/>
            <person name="Labutti K."/>
            <person name="Pangilinan J."/>
            <person name="Ruiz-Duenas F.J."/>
            <person name="Barrasa J.M."/>
            <person name="Sanchez-Garcia M."/>
            <person name="Camarero S."/>
            <person name="Miyauchi S."/>
            <person name="Serrano A."/>
            <person name="Linde D."/>
            <person name="Babiker R."/>
            <person name="Drula E."/>
            <person name="Ayuso-Fernandez I."/>
            <person name="Pacheco R."/>
            <person name="Padilla G."/>
            <person name="Ferreira P."/>
            <person name="Barriuso J."/>
            <person name="Kellner H."/>
            <person name="Castanera R."/>
            <person name="Alfaro M."/>
            <person name="Ramirez L."/>
            <person name="Pisabarro A.G."/>
            <person name="Kuo A."/>
            <person name="Tritt A."/>
            <person name="Lipzen A."/>
            <person name="He G."/>
            <person name="Yan M."/>
            <person name="Ng V."/>
            <person name="Cullen D."/>
            <person name="Martin F."/>
            <person name="Rosso M.-N."/>
            <person name="Henrissat B."/>
            <person name="Hibbett D."/>
            <person name="Martinez A.T."/>
            <person name="Grigoriev I.V."/>
        </authorList>
    </citation>
    <scope>NUCLEOTIDE SEQUENCE</scope>
    <source>
        <strain evidence="2">CBS 506.95</strain>
    </source>
</reference>
<feature type="compositionally biased region" description="Low complexity" evidence="1">
    <location>
        <begin position="53"/>
        <end position="75"/>
    </location>
</feature>
<dbReference type="OrthoDB" id="3068978at2759"/>
<evidence type="ECO:0000313" key="3">
    <source>
        <dbReference type="Proteomes" id="UP000807306"/>
    </source>
</evidence>
<dbReference type="Proteomes" id="UP000807306">
    <property type="component" value="Unassembled WGS sequence"/>
</dbReference>
<proteinExistence type="predicted"/>
<keyword evidence="3" id="KW-1185">Reference proteome</keyword>
<comment type="caution">
    <text evidence="2">The sequence shown here is derived from an EMBL/GenBank/DDBJ whole genome shotgun (WGS) entry which is preliminary data.</text>
</comment>
<dbReference type="Gene3D" id="3.30.160.60">
    <property type="entry name" value="Classic Zinc Finger"/>
    <property type="match status" value="1"/>
</dbReference>
<protein>
    <recommendedName>
        <fullName evidence="4">C2H2-type domain-containing protein</fullName>
    </recommendedName>
</protein>
<name>A0A9P6E367_9AGAR</name>
<gene>
    <name evidence="2" type="ORF">CPB83DRAFT_900428</name>
</gene>
<accession>A0A9P6E367</accession>
<evidence type="ECO:0000256" key="1">
    <source>
        <dbReference type="SAM" id="MobiDB-lite"/>
    </source>
</evidence>
<dbReference type="AlphaFoldDB" id="A0A9P6E367"/>
<organism evidence="2 3">
    <name type="scientific">Crepidotus variabilis</name>
    <dbReference type="NCBI Taxonomy" id="179855"/>
    <lineage>
        <taxon>Eukaryota</taxon>
        <taxon>Fungi</taxon>
        <taxon>Dikarya</taxon>
        <taxon>Basidiomycota</taxon>
        <taxon>Agaricomycotina</taxon>
        <taxon>Agaricomycetes</taxon>
        <taxon>Agaricomycetidae</taxon>
        <taxon>Agaricales</taxon>
        <taxon>Agaricineae</taxon>
        <taxon>Crepidotaceae</taxon>
        <taxon>Crepidotus</taxon>
    </lineage>
</organism>
<sequence>MPDGPPKSKFPCPICAKKFASQDSVERHISQPLSRCRYIFEDVMHYSQQNVANPSISPPNSSNSPNLHPSVSPLSFQPNDSPEMDVDLEIYNTGDGDGQVPTTSTNENIFVDKPAISLAQGPLPSPHHIEKHPNSSNIDHNRRGKTFMNVFKEDEHHSKRKTNTYYPFASQLEWQLASFLLKSSLSMAALDEFLKLDIMSWICITPPPTFN</sequence>
<dbReference type="EMBL" id="MU158005">
    <property type="protein sequence ID" value="KAF9521661.1"/>
    <property type="molecule type" value="Genomic_DNA"/>
</dbReference>
<evidence type="ECO:0000313" key="2">
    <source>
        <dbReference type="EMBL" id="KAF9521661.1"/>
    </source>
</evidence>
<feature type="region of interest" description="Disordered" evidence="1">
    <location>
        <begin position="50"/>
        <end position="84"/>
    </location>
</feature>
<evidence type="ECO:0008006" key="4">
    <source>
        <dbReference type="Google" id="ProtNLM"/>
    </source>
</evidence>